<proteinExistence type="predicted"/>
<dbReference type="OrthoDB" id="1690493at2"/>
<accession>A0A315Y2B0</accession>
<sequence>MKRPLIECLRDYILGFPELKDGCLCNVDYLGDQSIEYDIEAVPCDPVYKRYIDGDCLKQFLFLFASREDYNAQVATCIENLHFYEKFEDWIEDNNSNGNLPALDGRVPVSIEVLTRGYPLSAEADTARYQIQLRLIYEEE</sequence>
<organism evidence="1 2">
    <name type="scientific">Ruminococcus flavefaciens</name>
    <dbReference type="NCBI Taxonomy" id="1265"/>
    <lineage>
        <taxon>Bacteria</taxon>
        <taxon>Bacillati</taxon>
        <taxon>Bacillota</taxon>
        <taxon>Clostridia</taxon>
        <taxon>Eubacteriales</taxon>
        <taxon>Oscillospiraceae</taxon>
        <taxon>Ruminococcus</taxon>
    </lineage>
</organism>
<evidence type="ECO:0000313" key="1">
    <source>
        <dbReference type="EMBL" id="PWJ14607.1"/>
    </source>
</evidence>
<comment type="caution">
    <text evidence="1">The sequence shown here is derived from an EMBL/GenBank/DDBJ whole genome shotgun (WGS) entry which is preliminary data.</text>
</comment>
<dbReference type="Proteomes" id="UP000245720">
    <property type="component" value="Unassembled WGS sequence"/>
</dbReference>
<name>A0A315Y2B0_RUMFL</name>
<evidence type="ECO:0008006" key="3">
    <source>
        <dbReference type="Google" id="ProtNLM"/>
    </source>
</evidence>
<evidence type="ECO:0000313" key="2">
    <source>
        <dbReference type="Proteomes" id="UP000245720"/>
    </source>
</evidence>
<dbReference type="EMBL" id="QGDI01000002">
    <property type="protein sequence ID" value="PWJ14607.1"/>
    <property type="molecule type" value="Genomic_DNA"/>
</dbReference>
<dbReference type="RefSeq" id="WP_109725483.1">
    <property type="nucleotide sequence ID" value="NZ_QGDI01000002.1"/>
</dbReference>
<protein>
    <recommendedName>
        <fullName evidence="3">Chloramphenicol resistance protein</fullName>
    </recommendedName>
</protein>
<dbReference type="AlphaFoldDB" id="A0A315Y2B0"/>
<reference evidence="1 2" key="1">
    <citation type="submission" date="2018-05" db="EMBL/GenBank/DDBJ databases">
        <title>The Hungate 1000. A catalogue of reference genomes from the rumen microbiome.</title>
        <authorList>
            <person name="Kelly W."/>
        </authorList>
    </citation>
    <scope>NUCLEOTIDE SEQUENCE [LARGE SCALE GENOMIC DNA]</scope>
    <source>
        <strain evidence="1 2">SAb67</strain>
    </source>
</reference>
<gene>
    <name evidence="1" type="ORF">IE37_00592</name>
</gene>